<dbReference type="PANTHER" id="PTHR21193:SF3">
    <property type="entry name" value="OXIDOREDUCTASE-LIKE DOMAIN-CONTAINING PROTEIN 1"/>
    <property type="match status" value="1"/>
</dbReference>
<dbReference type="PANTHER" id="PTHR21193">
    <property type="entry name" value="OXIDOREDUCTASE-LIKE DOMAIN-CONTAINING PROTEIN 1"/>
    <property type="match status" value="1"/>
</dbReference>
<evidence type="ECO:0000313" key="2">
    <source>
        <dbReference type="EMBL" id="ESL10169.1"/>
    </source>
</evidence>
<dbReference type="InterPro" id="IPR039251">
    <property type="entry name" value="OXLD1"/>
</dbReference>
<dbReference type="Pfam" id="PF09791">
    <property type="entry name" value="Oxidored-like"/>
    <property type="match status" value="1"/>
</dbReference>
<reference evidence="2 3" key="1">
    <citation type="submission" date="2013-07" db="EMBL/GenBank/DDBJ databases">
        <authorList>
            <person name="Stoco P.H."/>
            <person name="Wagner G."/>
            <person name="Gerber A."/>
            <person name="Zaha A."/>
            <person name="Thompson C."/>
            <person name="Bartholomeu D.C."/>
            <person name="Luckemeyer D.D."/>
            <person name="Bahia D."/>
            <person name="Loreto E."/>
            <person name="Prestes E.B."/>
            <person name="Lima F.M."/>
            <person name="Rodrigues-Luiz G."/>
            <person name="Vallejo G.A."/>
            <person name="Filho J.F."/>
            <person name="Monteiro K.M."/>
            <person name="Tyler K.M."/>
            <person name="de Almeida L.G."/>
            <person name="Ortiz M.F."/>
            <person name="Siervo M.A."/>
            <person name="de Moraes M.H."/>
            <person name="Cunha O.L."/>
            <person name="Mendonca-Neto R."/>
            <person name="Silva R."/>
            <person name="Teixeira S.M."/>
            <person name="Murta S.M."/>
            <person name="Sincero T.C."/>
            <person name="Mendes T.A."/>
            <person name="Urmenyi T.P."/>
            <person name="Silva V.G."/>
            <person name="da Rocha W.D."/>
            <person name="Andersson B."/>
            <person name="Romanha A.J."/>
            <person name="Steindel M."/>
            <person name="de Vasconcelos A.T."/>
            <person name="Grisard E.C."/>
        </authorList>
    </citation>
    <scope>NUCLEOTIDE SEQUENCE [LARGE SCALE GENOMIC DNA]</scope>
    <source>
        <strain evidence="2 3">SC58</strain>
    </source>
</reference>
<dbReference type="OrthoDB" id="1856718at2759"/>
<keyword evidence="3" id="KW-1185">Reference proteome</keyword>
<evidence type="ECO:0000259" key="1">
    <source>
        <dbReference type="Pfam" id="PF09791"/>
    </source>
</evidence>
<dbReference type="Proteomes" id="UP000031737">
    <property type="component" value="Unassembled WGS sequence"/>
</dbReference>
<sequence length="281" mass="31262">MVERAPKRPREPAPSDCCGSGCSRCVWDVYFDELSRYEEYVKDLGAQAIELEEDEEDEAGSSSDDDNDETHNFVGSVVIKYIDVPTNEDAVITPAVALSRILGRFSPIYDARVVLSSSSHLVDGNVLQGDRDQAVEIVDVVLDNRCRPGEPTTSVLPIPGDVAEIFVPNDYDVHRSGYYGEVEKLCACLSLNPNQWCEIHRSPFVPSTHFPPWLPLHCPIQIWVLLAYFVDIGSCWLPSAPCPFSSTLLSSCHVVIKLLTSYVGSRVEERGRRVVPSYGKR</sequence>
<evidence type="ECO:0000313" key="3">
    <source>
        <dbReference type="Proteomes" id="UP000031737"/>
    </source>
</evidence>
<protein>
    <submittedName>
        <fullName evidence="2">Oxidoreductase</fullName>
    </submittedName>
</protein>
<dbReference type="EMBL" id="AUPL01002102">
    <property type="protein sequence ID" value="ESL10169.1"/>
    <property type="molecule type" value="Genomic_DNA"/>
</dbReference>
<dbReference type="InterPro" id="IPR019180">
    <property type="entry name" value="Oxidoreductase-like_N"/>
</dbReference>
<dbReference type="AlphaFoldDB" id="A0A061J5M3"/>
<dbReference type="VEuPathDB" id="TriTrypDB:TRSC58_02102"/>
<name>A0A061J5M3_TRYRA</name>
<gene>
    <name evidence="2" type="ORF">TRSC58_02102</name>
</gene>
<proteinExistence type="predicted"/>
<comment type="caution">
    <text evidence="2">The sequence shown here is derived from an EMBL/GenBank/DDBJ whole genome shotgun (WGS) entry which is preliminary data.</text>
</comment>
<feature type="domain" description="Oxidoreductase-like" evidence="1">
    <location>
        <begin position="6"/>
        <end position="42"/>
    </location>
</feature>
<accession>A0A061J5M3</accession>
<organism evidence="2 3">
    <name type="scientific">Trypanosoma rangeli SC58</name>
    <dbReference type="NCBI Taxonomy" id="429131"/>
    <lineage>
        <taxon>Eukaryota</taxon>
        <taxon>Discoba</taxon>
        <taxon>Euglenozoa</taxon>
        <taxon>Kinetoplastea</taxon>
        <taxon>Metakinetoplastina</taxon>
        <taxon>Trypanosomatida</taxon>
        <taxon>Trypanosomatidae</taxon>
        <taxon>Trypanosoma</taxon>
        <taxon>Herpetosoma</taxon>
    </lineage>
</organism>